<keyword evidence="5" id="KW-0812">Transmembrane</keyword>
<dbReference type="SUPFAM" id="SSF57716">
    <property type="entry name" value="Glucocorticoid receptor-like (DNA-binding domain)"/>
    <property type="match status" value="1"/>
</dbReference>
<dbReference type="Pfam" id="PF00253">
    <property type="entry name" value="Ribosomal_S14"/>
    <property type="match status" value="1"/>
</dbReference>
<evidence type="ECO:0000256" key="1">
    <source>
        <dbReference type="ARBA" id="ARBA00009083"/>
    </source>
</evidence>
<dbReference type="AlphaFoldDB" id="A0A0P1KZC6"/>
<dbReference type="InterPro" id="IPR001209">
    <property type="entry name" value="Ribosomal_uS14"/>
</dbReference>
<sequence>MNKKAHLAFAYSVACETIVKSVIYLLSSLILILVKLALQNFIDKYWYSSYLQRQLLNISCLAKFGIMGNFRFPVKVKLPSTYLNARVIRDNFKRQQVAENEVATKALKYIARNTTLPPRTRLEAQLKLSVMPNYTRMTQVKNRCVETGHSRFVLSDFRLCRTQFREKAKNGDLPGVKKGVW</sequence>
<keyword evidence="5" id="KW-1133">Transmembrane helix</keyword>
<evidence type="ECO:0000313" key="6">
    <source>
        <dbReference type="EMBL" id="CUS24853.1"/>
    </source>
</evidence>
<keyword evidence="3" id="KW-0687">Ribonucleoprotein</keyword>
<dbReference type="PANTHER" id="PTHR19836">
    <property type="entry name" value="30S RIBOSOMAL PROTEIN S14"/>
    <property type="match status" value="1"/>
</dbReference>
<dbReference type="EMBL" id="LN890575">
    <property type="protein sequence ID" value="CUS24853.1"/>
    <property type="molecule type" value="Genomic_DNA"/>
</dbReference>
<dbReference type="Gene3D" id="1.10.287.1480">
    <property type="match status" value="1"/>
</dbReference>
<comment type="similarity">
    <text evidence="1">Belongs to the universal ribosomal protein uS14 family.</text>
</comment>
<dbReference type="FunFam" id="1.10.287.1480:FF:000001">
    <property type="entry name" value="30S ribosomal protein S14"/>
    <property type="match status" value="1"/>
</dbReference>
<feature type="transmembrane region" description="Helical" evidence="5">
    <location>
        <begin position="21"/>
        <end position="42"/>
    </location>
</feature>
<dbReference type="GO" id="GO:0003735">
    <property type="term" value="F:structural constituent of ribosome"/>
    <property type="evidence" value="ECO:0007669"/>
    <property type="project" value="InterPro"/>
</dbReference>
<evidence type="ECO:0000256" key="3">
    <source>
        <dbReference type="ARBA" id="ARBA00023274"/>
    </source>
</evidence>
<dbReference type="InterPro" id="IPR018271">
    <property type="entry name" value="Ribosomal_uS14_CS"/>
</dbReference>
<accession>A0A0P1KZC6</accession>
<proteinExistence type="inferred from homology"/>
<organism evidence="6 7">
    <name type="scientific">Lachancea quebecensis</name>
    <dbReference type="NCBI Taxonomy" id="1654605"/>
    <lineage>
        <taxon>Eukaryota</taxon>
        <taxon>Fungi</taxon>
        <taxon>Dikarya</taxon>
        <taxon>Ascomycota</taxon>
        <taxon>Saccharomycotina</taxon>
        <taxon>Saccharomycetes</taxon>
        <taxon>Saccharomycetales</taxon>
        <taxon>Saccharomycetaceae</taxon>
        <taxon>Lachancea</taxon>
    </lineage>
</organism>
<keyword evidence="7" id="KW-1185">Reference proteome</keyword>
<evidence type="ECO:0000313" key="7">
    <source>
        <dbReference type="Proteomes" id="UP000236544"/>
    </source>
</evidence>
<evidence type="ECO:0000256" key="5">
    <source>
        <dbReference type="SAM" id="Phobius"/>
    </source>
</evidence>
<evidence type="ECO:0000256" key="2">
    <source>
        <dbReference type="ARBA" id="ARBA00022980"/>
    </source>
</evidence>
<dbReference type="GO" id="GO:0005763">
    <property type="term" value="C:mitochondrial small ribosomal subunit"/>
    <property type="evidence" value="ECO:0007669"/>
    <property type="project" value="TreeGrafter"/>
</dbReference>
<dbReference type="OrthoDB" id="413436at2759"/>
<dbReference type="PROSITE" id="PS00527">
    <property type="entry name" value="RIBOSOMAL_S14"/>
    <property type="match status" value="1"/>
</dbReference>
<dbReference type="Proteomes" id="UP000236544">
    <property type="component" value="Unassembled WGS sequence"/>
</dbReference>
<keyword evidence="2" id="KW-0689">Ribosomal protein</keyword>
<evidence type="ECO:0000256" key="4">
    <source>
        <dbReference type="ARBA" id="ARBA00076896"/>
    </source>
</evidence>
<protein>
    <recommendedName>
        <fullName evidence="4">37S ribosomal protein MRP2, mitochondrial</fullName>
    </recommendedName>
</protein>
<keyword evidence="5" id="KW-0472">Membrane</keyword>
<gene>
    <name evidence="6" type="ORF">LAQU0_S20e01332g</name>
</gene>
<dbReference type="GO" id="GO:0006412">
    <property type="term" value="P:translation"/>
    <property type="evidence" value="ECO:0007669"/>
    <property type="project" value="InterPro"/>
</dbReference>
<dbReference type="PANTHER" id="PTHR19836:SF19">
    <property type="entry name" value="SMALL RIBOSOMAL SUBUNIT PROTEIN US14M"/>
    <property type="match status" value="1"/>
</dbReference>
<name>A0A0P1KZC6_9SACH</name>
<reference evidence="7" key="1">
    <citation type="submission" date="2015-10" db="EMBL/GenBank/DDBJ databases">
        <authorList>
            <person name="Devillers H."/>
        </authorList>
    </citation>
    <scope>NUCLEOTIDE SEQUENCE [LARGE SCALE GENOMIC DNA]</scope>
</reference>